<sequence>MAELPSTETPSGYNRLQELKAFDDTKSGVKGLVDAGIQSIPKIFVRHTDELAADYLISGTHFAIPIVDLGSRGPATVDKVRHASETVGFFQVGNHGVPERVLEEMLTAARGFHEMEREAKMELYTHEERRVIYGSNFDLYQTRSANWRDSLFCVMGPDPFDPLELPEHSRVSTSLPSLNMGDNQNKDSPVESTSPFFIHQSDHPDLLLVTKRLDGNNYATWRCSMVIALTAKTKIGFLNSAIKAPDAAKKLVDYALWELCDKMVLSWLLNSAEVDFVDGKFLSLACRDITMEYSKQIKRIGTTLFELLSEMVSGDSQVLHQNQWVNVPPVPGALVVNIGDLLQLVSNDKFGSVEHRVLANHVGPRLSVACFFTTYRYPSTEICGPIKELLSEDNPPVYRDTTVSDFTAYYYSEALDGTSALGYFKL</sequence>
<dbReference type="Proteomes" id="UP001062846">
    <property type="component" value="Chromosome 4"/>
</dbReference>
<evidence type="ECO:0000313" key="2">
    <source>
        <dbReference type="Proteomes" id="UP001062846"/>
    </source>
</evidence>
<accession>A0ACC0P776</accession>
<reference evidence="1" key="1">
    <citation type="submission" date="2022-02" db="EMBL/GenBank/DDBJ databases">
        <title>Plant Genome Project.</title>
        <authorList>
            <person name="Zhang R.-G."/>
        </authorList>
    </citation>
    <scope>NUCLEOTIDE SEQUENCE</scope>
    <source>
        <strain evidence="1">AT1</strain>
    </source>
</reference>
<keyword evidence="2" id="KW-1185">Reference proteome</keyword>
<protein>
    <submittedName>
        <fullName evidence="1">Uncharacterized protein</fullName>
    </submittedName>
</protein>
<dbReference type="EMBL" id="CM046391">
    <property type="protein sequence ID" value="KAI8561004.1"/>
    <property type="molecule type" value="Genomic_DNA"/>
</dbReference>
<name>A0ACC0P776_RHOML</name>
<comment type="caution">
    <text evidence="1">The sequence shown here is derived from an EMBL/GenBank/DDBJ whole genome shotgun (WGS) entry which is preliminary data.</text>
</comment>
<organism evidence="1 2">
    <name type="scientific">Rhododendron molle</name>
    <name type="common">Chinese azalea</name>
    <name type="synonym">Azalea mollis</name>
    <dbReference type="NCBI Taxonomy" id="49168"/>
    <lineage>
        <taxon>Eukaryota</taxon>
        <taxon>Viridiplantae</taxon>
        <taxon>Streptophyta</taxon>
        <taxon>Embryophyta</taxon>
        <taxon>Tracheophyta</taxon>
        <taxon>Spermatophyta</taxon>
        <taxon>Magnoliopsida</taxon>
        <taxon>eudicotyledons</taxon>
        <taxon>Gunneridae</taxon>
        <taxon>Pentapetalae</taxon>
        <taxon>asterids</taxon>
        <taxon>Ericales</taxon>
        <taxon>Ericaceae</taxon>
        <taxon>Ericoideae</taxon>
        <taxon>Rhodoreae</taxon>
        <taxon>Rhododendron</taxon>
    </lineage>
</organism>
<proteinExistence type="predicted"/>
<gene>
    <name evidence="1" type="ORF">RHMOL_Rhmol04G0301400</name>
</gene>
<evidence type="ECO:0000313" key="1">
    <source>
        <dbReference type="EMBL" id="KAI8561004.1"/>
    </source>
</evidence>